<dbReference type="Proteomes" id="UP000593567">
    <property type="component" value="Unassembled WGS sequence"/>
</dbReference>
<reference evidence="2" key="1">
    <citation type="submission" date="2020-06" db="EMBL/GenBank/DDBJ databases">
        <title>Draft genome of Bugula neritina, a colonial animal packing powerful symbionts and potential medicines.</title>
        <authorList>
            <person name="Rayko M."/>
        </authorList>
    </citation>
    <scope>NUCLEOTIDE SEQUENCE [LARGE SCALE GENOMIC DNA]</scope>
    <source>
        <strain evidence="2">Kwan_BN1</strain>
    </source>
</reference>
<name>A0A7J7K5E1_BUGNE</name>
<organism evidence="2 3">
    <name type="scientific">Bugula neritina</name>
    <name type="common">Brown bryozoan</name>
    <name type="synonym">Sertularia neritina</name>
    <dbReference type="NCBI Taxonomy" id="10212"/>
    <lineage>
        <taxon>Eukaryota</taxon>
        <taxon>Metazoa</taxon>
        <taxon>Spiralia</taxon>
        <taxon>Lophotrochozoa</taxon>
        <taxon>Bryozoa</taxon>
        <taxon>Gymnolaemata</taxon>
        <taxon>Cheilostomatida</taxon>
        <taxon>Flustrina</taxon>
        <taxon>Buguloidea</taxon>
        <taxon>Bugulidae</taxon>
        <taxon>Bugula</taxon>
    </lineage>
</organism>
<dbReference type="AlphaFoldDB" id="A0A7J7K5E1"/>
<evidence type="ECO:0000313" key="2">
    <source>
        <dbReference type="EMBL" id="KAF6033413.1"/>
    </source>
</evidence>
<accession>A0A7J7K5E1</accession>
<feature type="region of interest" description="Disordered" evidence="1">
    <location>
        <begin position="1"/>
        <end position="24"/>
    </location>
</feature>
<protein>
    <submittedName>
        <fullName evidence="2">Uncharacterized protein</fullName>
    </submittedName>
</protein>
<comment type="caution">
    <text evidence="2">The sequence shown here is derived from an EMBL/GenBank/DDBJ whole genome shotgun (WGS) entry which is preliminary data.</text>
</comment>
<feature type="compositionally biased region" description="Basic and acidic residues" evidence="1">
    <location>
        <begin position="10"/>
        <end position="21"/>
    </location>
</feature>
<proteinExistence type="predicted"/>
<evidence type="ECO:0000313" key="3">
    <source>
        <dbReference type="Proteomes" id="UP000593567"/>
    </source>
</evidence>
<keyword evidence="3" id="KW-1185">Reference proteome</keyword>
<gene>
    <name evidence="2" type="ORF">EB796_008274</name>
</gene>
<evidence type="ECO:0000256" key="1">
    <source>
        <dbReference type="SAM" id="MobiDB-lite"/>
    </source>
</evidence>
<sequence>MNEQSLAREVASHQHAYREPDIGLDTSIPSPSLLLHHLASNEQCDGDEGLMTVNEYNSHLLREDSSDLIMQRNVEQQLYYHF</sequence>
<dbReference type="EMBL" id="VXIV02001344">
    <property type="protein sequence ID" value="KAF6033413.1"/>
    <property type="molecule type" value="Genomic_DNA"/>
</dbReference>